<reference evidence="1" key="1">
    <citation type="submission" date="2023-03" db="EMBL/GenBank/DDBJ databases">
        <title>Massive genome expansion in bonnet fungi (Mycena s.s.) driven by repeated elements and novel gene families across ecological guilds.</title>
        <authorList>
            <consortium name="Lawrence Berkeley National Laboratory"/>
            <person name="Harder C.B."/>
            <person name="Miyauchi S."/>
            <person name="Viragh M."/>
            <person name="Kuo A."/>
            <person name="Thoen E."/>
            <person name="Andreopoulos B."/>
            <person name="Lu D."/>
            <person name="Skrede I."/>
            <person name="Drula E."/>
            <person name="Henrissat B."/>
            <person name="Morin E."/>
            <person name="Kohler A."/>
            <person name="Barry K."/>
            <person name="LaButti K."/>
            <person name="Morin E."/>
            <person name="Salamov A."/>
            <person name="Lipzen A."/>
            <person name="Mereny Z."/>
            <person name="Hegedus B."/>
            <person name="Baldrian P."/>
            <person name="Stursova M."/>
            <person name="Weitz H."/>
            <person name="Taylor A."/>
            <person name="Grigoriev I.V."/>
            <person name="Nagy L.G."/>
            <person name="Martin F."/>
            <person name="Kauserud H."/>
        </authorList>
    </citation>
    <scope>NUCLEOTIDE SEQUENCE</scope>
    <source>
        <strain evidence="1">CBHHK188m</strain>
    </source>
</reference>
<name>A0AAD7MJ38_9AGAR</name>
<keyword evidence="2" id="KW-1185">Reference proteome</keyword>
<sequence length="265" mass="29654">MSISLTGETECENVCPAIVDENFKFPKTRGILLDTAKAMRRRTCILLFAITLNDIQLAHHRRDPTYYVAFDSLAKVEAWLQPLPEVRLVRDLKGDGHRIWGCVPQSENNNRIFGEAICINSDMAHALESATIQGSFMRCRNKGIQQGIRLGLMGDVLTTPDPDSDSSAKKCTSTEIGTTLPLFPVIFVEDLRRCCCFGEFLLLNKALAVPKPSSTADEDGHEANFHEARRSPVLRPDLIRKGQHWIIMLGNQFTATVGMMVYCQE</sequence>
<dbReference type="AlphaFoldDB" id="A0AAD7MJ38"/>
<comment type="caution">
    <text evidence="1">The sequence shown here is derived from an EMBL/GenBank/DDBJ whole genome shotgun (WGS) entry which is preliminary data.</text>
</comment>
<proteinExistence type="predicted"/>
<organism evidence="1 2">
    <name type="scientific">Mycena maculata</name>
    <dbReference type="NCBI Taxonomy" id="230809"/>
    <lineage>
        <taxon>Eukaryota</taxon>
        <taxon>Fungi</taxon>
        <taxon>Dikarya</taxon>
        <taxon>Basidiomycota</taxon>
        <taxon>Agaricomycotina</taxon>
        <taxon>Agaricomycetes</taxon>
        <taxon>Agaricomycetidae</taxon>
        <taxon>Agaricales</taxon>
        <taxon>Marasmiineae</taxon>
        <taxon>Mycenaceae</taxon>
        <taxon>Mycena</taxon>
    </lineage>
</organism>
<evidence type="ECO:0000313" key="2">
    <source>
        <dbReference type="Proteomes" id="UP001215280"/>
    </source>
</evidence>
<accession>A0AAD7MJ38</accession>
<evidence type="ECO:0000313" key="1">
    <source>
        <dbReference type="EMBL" id="KAJ7719087.1"/>
    </source>
</evidence>
<dbReference type="Proteomes" id="UP001215280">
    <property type="component" value="Unassembled WGS sequence"/>
</dbReference>
<protein>
    <submittedName>
        <fullName evidence="1">Uncharacterized protein</fullName>
    </submittedName>
</protein>
<gene>
    <name evidence="1" type="ORF">DFH07DRAFT_784723</name>
</gene>
<dbReference type="EMBL" id="JARJLG010000296">
    <property type="protein sequence ID" value="KAJ7719087.1"/>
    <property type="molecule type" value="Genomic_DNA"/>
</dbReference>